<evidence type="ECO:0000313" key="2">
    <source>
        <dbReference type="Proteomes" id="UP000076512"/>
    </source>
</evidence>
<sequence>MKLPRGLWKEAPRQALGVWVFSGGATIDLPMVADLGAVLPTELDHDALAADLASALGDREDRMARAYRYGRMVKLSDILAGHAVVSPGTVAVWVRAPEAVGELNRVYAATLVTSVPDHGFDVAARAGARSLQVRHRPLSELSDRKQIVMRKGNKIDRSHHDPNGTVRVLSADGSSAGIQLDPLDAVSRYPRATRTEAGDVVFCEHPPRALVDETGGNLVLSPSRILRLSPDAGIGPRALAALINQSPAHHTDWRSWNVPRLTDDESTRLEAVLAAATDYIARLRARQDAMDDLCRALIGGIGAGTVSLCVPAESVH</sequence>
<evidence type="ECO:0000313" key="1">
    <source>
        <dbReference type="EMBL" id="KZM70493.1"/>
    </source>
</evidence>
<reference evidence="1 2" key="1">
    <citation type="submission" date="2016-04" db="EMBL/GenBank/DDBJ databases">
        <authorList>
            <person name="Evans L.H."/>
            <person name="Alamgir A."/>
            <person name="Owens N."/>
            <person name="Weber N.D."/>
            <person name="Virtaneva K."/>
            <person name="Barbian K."/>
            <person name="Babar A."/>
            <person name="Rosenke K."/>
        </authorList>
    </citation>
    <scope>NUCLEOTIDE SEQUENCE [LARGE SCALE GENOMIC DNA]</scope>
    <source>
        <strain evidence="1 2">IFM 0406</strain>
    </source>
</reference>
<proteinExistence type="predicted"/>
<protein>
    <submittedName>
        <fullName evidence="1">Uncharacterized protein</fullName>
    </submittedName>
</protein>
<dbReference type="OrthoDB" id="9784823at2"/>
<comment type="caution">
    <text evidence="1">The sequence shown here is derived from an EMBL/GenBank/DDBJ whole genome shotgun (WGS) entry which is preliminary data.</text>
</comment>
<accession>A0A164JKM4</accession>
<dbReference type="Proteomes" id="UP000076512">
    <property type="component" value="Unassembled WGS sequence"/>
</dbReference>
<dbReference type="STRING" id="455432.AWN90_38540"/>
<dbReference type="RefSeq" id="WP_082871712.1">
    <property type="nucleotide sequence ID" value="NZ_JABMCZ010000003.1"/>
</dbReference>
<dbReference type="AlphaFoldDB" id="A0A164JKM4"/>
<gene>
    <name evidence="1" type="ORF">AWN90_38540</name>
</gene>
<keyword evidence="2" id="KW-1185">Reference proteome</keyword>
<name>A0A164JKM4_9NOCA</name>
<dbReference type="EMBL" id="LWGR01000013">
    <property type="protein sequence ID" value="KZM70493.1"/>
    <property type="molecule type" value="Genomic_DNA"/>
</dbReference>
<organism evidence="1 2">
    <name type="scientific">Nocardia terpenica</name>
    <dbReference type="NCBI Taxonomy" id="455432"/>
    <lineage>
        <taxon>Bacteria</taxon>
        <taxon>Bacillati</taxon>
        <taxon>Actinomycetota</taxon>
        <taxon>Actinomycetes</taxon>
        <taxon>Mycobacteriales</taxon>
        <taxon>Nocardiaceae</taxon>
        <taxon>Nocardia</taxon>
    </lineage>
</organism>